<dbReference type="GeneID" id="26910087"/>
<feature type="domain" description="Calpain catalytic" evidence="9">
    <location>
        <begin position="5545"/>
        <end position="5820"/>
    </location>
</feature>
<evidence type="ECO:0000313" key="10">
    <source>
        <dbReference type="EMBL" id="KPA73484.1"/>
    </source>
</evidence>
<feature type="coiled-coil region" evidence="7">
    <location>
        <begin position="2739"/>
        <end position="2768"/>
    </location>
</feature>
<feature type="domain" description="Calpain catalytic" evidence="9">
    <location>
        <begin position="1"/>
        <end position="303"/>
    </location>
</feature>
<dbReference type="InterPro" id="IPR022684">
    <property type="entry name" value="Calpain_cysteine_protease"/>
</dbReference>
<evidence type="ECO:0000256" key="1">
    <source>
        <dbReference type="ARBA" id="ARBA00007623"/>
    </source>
</evidence>
<dbReference type="GO" id="GO:0006508">
    <property type="term" value="P:proteolysis"/>
    <property type="evidence" value="ECO:0007669"/>
    <property type="project" value="UniProtKB-KW"/>
</dbReference>
<dbReference type="Proteomes" id="UP000037923">
    <property type="component" value="Unassembled WGS sequence"/>
</dbReference>
<comment type="caution">
    <text evidence="10">The sequence shown here is derived from an EMBL/GenBank/DDBJ whole genome shotgun (WGS) entry which is preliminary data.</text>
</comment>
<gene>
    <name evidence="10" type="ORF">ABB37_09804</name>
</gene>
<keyword evidence="3" id="KW-0378">Hydrolase</keyword>
<dbReference type="VEuPathDB" id="TriTrypDB:LpyrH10_35_0190"/>
<organism evidence="10 11">
    <name type="scientific">Leptomonas pyrrhocoris</name>
    <name type="common">Firebug parasite</name>
    <dbReference type="NCBI Taxonomy" id="157538"/>
    <lineage>
        <taxon>Eukaryota</taxon>
        <taxon>Discoba</taxon>
        <taxon>Euglenozoa</taxon>
        <taxon>Kinetoplastea</taxon>
        <taxon>Metakinetoplastina</taxon>
        <taxon>Trypanosomatida</taxon>
        <taxon>Trypanosomatidae</taxon>
        <taxon>Leishmaniinae</taxon>
        <taxon>Leptomonas</taxon>
    </lineage>
</organism>
<feature type="compositionally biased region" description="Polar residues" evidence="8">
    <location>
        <begin position="6158"/>
        <end position="6172"/>
    </location>
</feature>
<feature type="active site" evidence="5">
    <location>
        <position position="64"/>
    </location>
</feature>
<dbReference type="Pfam" id="PF24610">
    <property type="entry name" value="DUF7623"/>
    <property type="match status" value="61"/>
</dbReference>
<dbReference type="PANTHER" id="PTHR10183:SF379">
    <property type="entry name" value="CALPAIN-5"/>
    <property type="match status" value="1"/>
</dbReference>
<dbReference type="SUPFAM" id="SSF54001">
    <property type="entry name" value="Cysteine proteinases"/>
    <property type="match status" value="3"/>
</dbReference>
<feature type="active site" evidence="5">
    <location>
        <position position="247"/>
    </location>
</feature>
<dbReference type="EMBL" id="LGTL01000035">
    <property type="protein sequence ID" value="KPA73484.1"/>
    <property type="molecule type" value="Genomic_DNA"/>
</dbReference>
<dbReference type="RefSeq" id="XP_015651923.1">
    <property type="nucleotide sequence ID" value="XM_015809441.1"/>
</dbReference>
<keyword evidence="2" id="KW-0645">Protease</keyword>
<dbReference type="Gene3D" id="3.90.70.10">
    <property type="entry name" value="Cysteine proteinases"/>
    <property type="match status" value="2"/>
</dbReference>
<dbReference type="Gene3D" id="2.60.120.380">
    <property type="match status" value="3"/>
</dbReference>
<keyword evidence="7" id="KW-0175">Coiled coil</keyword>
<dbReference type="InterPro" id="IPR056040">
    <property type="entry name" value="DUF7623"/>
</dbReference>
<dbReference type="SUPFAM" id="SSF49758">
    <property type="entry name" value="Calpain large subunit, middle domain (domain III)"/>
    <property type="match status" value="3"/>
</dbReference>
<keyword evidence="4" id="KW-0788">Thiol protease</keyword>
<evidence type="ECO:0000256" key="4">
    <source>
        <dbReference type="ARBA" id="ARBA00022807"/>
    </source>
</evidence>
<dbReference type="Pfam" id="PF00648">
    <property type="entry name" value="Peptidase_C2"/>
    <property type="match status" value="3"/>
</dbReference>
<dbReference type="SMART" id="SM00230">
    <property type="entry name" value="CysPc"/>
    <property type="match status" value="1"/>
</dbReference>
<evidence type="ECO:0000256" key="6">
    <source>
        <dbReference type="PROSITE-ProRule" id="PRU00239"/>
    </source>
</evidence>
<dbReference type="PANTHER" id="PTHR10183">
    <property type="entry name" value="CALPAIN"/>
    <property type="match status" value="1"/>
</dbReference>
<feature type="region of interest" description="Disordered" evidence="8">
    <location>
        <begin position="6103"/>
        <end position="6172"/>
    </location>
</feature>
<dbReference type="InterPro" id="IPR001300">
    <property type="entry name" value="Peptidase_C2_calpain_cat"/>
</dbReference>
<dbReference type="InterPro" id="IPR036213">
    <property type="entry name" value="Calpain_III_sf"/>
</dbReference>
<dbReference type="OrthoDB" id="250115at2759"/>
<feature type="compositionally biased region" description="Low complexity" evidence="8">
    <location>
        <begin position="6122"/>
        <end position="6133"/>
    </location>
</feature>
<accession>A0A0N0DQT6</accession>
<dbReference type="InterPro" id="IPR038765">
    <property type="entry name" value="Papain-like_cys_pep_sf"/>
</dbReference>
<evidence type="ECO:0000256" key="2">
    <source>
        <dbReference type="ARBA" id="ARBA00022670"/>
    </source>
</evidence>
<evidence type="ECO:0000259" key="9">
    <source>
        <dbReference type="PROSITE" id="PS50203"/>
    </source>
</evidence>
<keyword evidence="11" id="KW-1185">Reference proteome</keyword>
<evidence type="ECO:0000256" key="7">
    <source>
        <dbReference type="SAM" id="Coils"/>
    </source>
</evidence>
<evidence type="ECO:0000313" key="11">
    <source>
        <dbReference type="Proteomes" id="UP000037923"/>
    </source>
</evidence>
<dbReference type="GO" id="GO:0004198">
    <property type="term" value="F:calcium-dependent cysteine-type endopeptidase activity"/>
    <property type="evidence" value="ECO:0007669"/>
    <property type="project" value="InterPro"/>
</dbReference>
<feature type="coiled-coil region" evidence="7">
    <location>
        <begin position="4488"/>
        <end position="4515"/>
    </location>
</feature>
<feature type="domain" description="Calpain catalytic" evidence="9">
    <location>
        <begin position="626"/>
        <end position="918"/>
    </location>
</feature>
<evidence type="ECO:0000256" key="3">
    <source>
        <dbReference type="ARBA" id="ARBA00022801"/>
    </source>
</evidence>
<feature type="coiled-coil region" evidence="7">
    <location>
        <begin position="4007"/>
        <end position="4050"/>
    </location>
</feature>
<evidence type="ECO:0000256" key="8">
    <source>
        <dbReference type="SAM" id="MobiDB-lite"/>
    </source>
</evidence>
<dbReference type="InterPro" id="IPR022682">
    <property type="entry name" value="Calpain_domain_III"/>
</dbReference>
<name>A0A0N0DQT6_LEPPY</name>
<feature type="compositionally biased region" description="Polar residues" evidence="8">
    <location>
        <begin position="6104"/>
        <end position="6114"/>
    </location>
</feature>
<evidence type="ECO:0000256" key="5">
    <source>
        <dbReference type="PIRSR" id="PIRSR622684-1"/>
    </source>
</evidence>
<dbReference type="OMA" id="TNAREHS"/>
<proteinExistence type="inferred from homology"/>
<reference evidence="10 11" key="1">
    <citation type="submission" date="2015-07" db="EMBL/GenBank/DDBJ databases">
        <title>High-quality genome of monoxenous trypanosomatid Leptomonas pyrrhocoris.</title>
        <authorList>
            <person name="Flegontov P."/>
            <person name="Butenko A."/>
            <person name="Firsov S."/>
            <person name="Vlcek C."/>
            <person name="Logacheva M.D."/>
            <person name="Field M."/>
            <person name="Filatov D."/>
            <person name="Flegontova O."/>
            <person name="Gerasimov E."/>
            <person name="Jackson A.P."/>
            <person name="Kelly S."/>
            <person name="Opperdoes F."/>
            <person name="O'Reilly A."/>
            <person name="Votypka J."/>
            <person name="Yurchenko V."/>
            <person name="Lukes J."/>
        </authorList>
    </citation>
    <scope>NUCLEOTIDE SEQUENCE [LARGE SCALE GENOMIC DNA]</scope>
    <source>
        <strain evidence="10">H10</strain>
    </source>
</reference>
<dbReference type="PRINTS" id="PR00704">
    <property type="entry name" value="CALPAIN"/>
</dbReference>
<comment type="caution">
    <text evidence="6">Lacks conserved residue(s) required for the propagation of feature annotation.</text>
</comment>
<sequence length="6172" mass="691073">MTASFAEVPDSHTLFKDTEFINNNREVSDQWVSIRDLYPRGAEEPLLPEKLSRGQFAQGNHYECFMLSALAALVRFPDVVRNCFVTKQVREDGRYTFQFFRGQQWVKVEIDDSIALEDDDVLYMQSPTEHWWPLLLEKAYAKFYNSYGQLDGCTLLETFHDLTGSPVLNIPMTAKLAKSAGVDIADGQYWLSLGESLQRGDFVASTLTKASDLEAVGMQSEQQYAILEIFSLTGSSTLDDIVVHLHNPFEDAEFEYNGPLNKNDSKWTAKQRKQYPVDDRHSIFIPLNNFLQLANSIQFCFMRTIEDEAQYFNSAWEGESAGGNPTFVTWRKNPAFLVRNDGATPVKIVVVIKQEDQRRTAHIEEGSSYRQCGLVVVKPSYPNPAPTLWITGNNHRPIYKSLFLNSREVANVVTIPPNSMCFMLPSTLQPSLEASFRLAVYRFKNENYTNFSVEKLQVPGLNWADPAKADFELREKEKERVDFYVDEASDVHVLLHQQKPFVSKSGGDAMTEDYMGMYLYDDTDRKIGGVHAATNFREISIIHHLPRSGRYALSLTCPRAKGDVPAYVTIVATPASHVRIVDPPEDATMFDDEDLIDEGDEADQERNPIDYVPFIFDTARHTEPADSASPFEDKRFFTDNRGVTTEPWVHIGDLYPEGKTKPLLPDVLNHGQFEQGEHYNCSGMTALAGLLGNNADVIRNCFISKKPRKDGRYTFQFHRYGQWVKVEIDDRIPVIKGDTLFCRSPTHHWWPLLLEKAYAKFYTLYDNLEHITQEEVFHDFTGQPCLTVSTNPRDAKVNMSYFDEAEYWLNLATTLPNLCMTAQASGDDAEAAGLVDEQYYAILDIIPLFGGNKVSDILVKMFNPFEDSPYYGPMNPEDDAWTSELVNKLHPGEAKRNFFVPANHFTKVFSSVQMGYVRSLDDPSWHFNSEWSQGTNGGNATLISWRDNPLYVFRNESEDPVQVVAMLRQPDQRHLMHTLDNQELKYPRKGLTVALANPNSQDIPTHLVTLDNHRLVHSLPLLPQREVTNVLTFPPRSLCYVVGHLDGQENSKFLLSYWFEHTGDKEKLEVVRYQPTVAKHAPALAHVDLQNRGKERVDFLVDSPTDVHAVVRQEKLSPSPTGGDIIAEDYLGVYLYDLQNRRIKGSQSAMNYRELSVVTHLDKPGHYVIFCTCPRGYGEVPCKVEICAVEEAHVRITDPPDDTKELDELDMAFLEQCPEGIPLAELNLNVDRKFQQDLTTLRRLLDDPSASDAEIQRLKNRLNSRARELAKAKLGQERPTYLPDRDLEALNPFLDESKEYMAVEKERYELKKDPRNDYKIPALEEKLRALADVVADEAAAANVDFIDARVDGISRDDLQLMSHEAFAELMKQRARLLLHADEHPQEVADNEAALAQRAREIAHMMHQVERGFLDPTPEDVPLEFLPLNSDEEFCEMEDELRALLRTPPVDPLAVRKLQAQLNERAHELARELKNAEREKFMGSEFAVLDAGVLDSDEDFKAKETMRLRLLHDDPEGNAKAIRSLEESLNTRAAELAEAQKTNERAFLAAYGVDADVLRDVLGSDPRFTEMEERLRELRKNPLQNAAAIKALEKEMANLALEMDTQYRDGERAKTLQDEYEGHPSAALPLNDDAAFCEAEAAYLKARASGVATPEELQRLLDAMNERAAAVAHEMNADDRSKYLPKAVRGLPVKALPLDDDDEFCGLEAARARAMADPRKAAEVAALEEQLRARADELARARLASDRAYLHPKPAGVPLSLVPIDSDEEFCSKEGERARLKASAAPNSAALVNIEADLNQRAAEVAQQLKESQRAEVLEPSYEDISIIELPLDADDVFGQYEVERLRLKNEDPHANAQEMERLKNAMIERASELAASKKSKERGFLGAGASETHISAEKLQHLLDKDSRFAVMEKRLRELHKKPKENAASIKAQENEMRQLAQSIEEEYLAEARQGYLKAEYEGRPWARLPLNDDAAFREAEAAYLEARDAGTASPSELQRLLDAMNERAAAVAHEMNADDRSKYLPKAVRGLPVKALPLDDDDEFCGLEAERARAMADPRKAAEVAALEEQLRARADELARARLASDRAFLDTHPEGVPLDCLHIDDHEHFRVKEEQRAAMLASGNAAANRGAIVALEESMNQQVHDMAKKLKQTEIAECVPSKLRGIPRELLPLMEDEAATQIMVARATSQAATDSATQAGALKARAKALAAAAIDGVRSRMAQAELQIPLADLPLDEDEAFKALEVEAIQELRKPKPDSQVMQDLVVDLDKRAYELAEQQCCKERAAFLQPNPEGRPLTSLPLDADRAFMAAETRHRTAAKDPNADAALLRSLEDKMNERVLALAREANRKDRSSYLPPAMRGVAQNALPLDDDDEFRALEIRRAAALHDPKQKATVKETEDALRNRALAMAENYLRNDRNFLDPRPEGVPLRQVPVDADRIFSQLEEQRAQLRTSASAADSATVKDTEEQMNARAHELATEAKNRLRSKLEQDVLGIPLTDLPLDSDATFNQLEERLRDAEAQQDGNATASVKAELNQRALELAEHMHKEERGVLEQTPEGVPLRSLPINIDLEFLALEGAVRGIVSSLAAAGQRPRNSDTAKLAALQDQLNQRACAMVYEERKAYCDAEPEGLPLETLGLAREDAFLKKEAERRKLLASNGPAGEGMQACNRALNDMAHSIARRRLEGDRGYLDAEPEGVALEVLPLSADPKFHALEVERARLKAQNSAAAASKVKALEDKLNERAHELALAQKEEDLNGLEAAPFGVPLSVLQPHTDPTFAAMADELRKLKKKPADNKSAIEALEAQMNEQCRALAKSRVEDDRDYLAENPNGVPLSLLPLDTDAAFQQLQARRANLKSLDPHSNASAIQELEGKLNDRASELANERIAKELEGVDRTPFGVPLGVLQPYEDPEFKELVSQLRQLPTLDGRDPQVARLKAAMNERCQTMAHALLENDRGYLHKYPKEVPLSLLALSSDPTFHAAEVRRAVLKADNPRRNAEKITEMENQLNLRAMELAERRRAADLEGLDIAPEGLPLAVVDPHSDAQFAQLVEQRRALELKAKDPAAAKEQLPALIREMNDRAHELARGMLQGDRDYLDRNPEGVPLEELPLDTDESFRAMEVERKALKAQKAAHNASKIKELEGKLNDRAHELAKMQKAADLEGINSAPRGVPLELLKPHEDAVFAKQVQKLRDLKRNPPRDVNETKSHVADMNARADELAQKVMDRAYLDPAPDKVPLEFLPLDKDKKFHTMEVERAKLKLTDPRRQADKISALEAELNERALELAKQQRTKDVEAVDSKPCGIPKDLLNLHEDAAACALIDELRELNHSPTQNANAIAAKSKALNARAHELAERMLTGDRASYLEARPRGIPLEDLPLNTDPAFRALEVERATLKASNPVRNADAVSNTEGLLNDRACELAEVVKDEDLAAFPPHYEGILVKDLKPHNDRLFGEAAEKRRSRKRNPSVSFKEDLDQLMSDRLSELAREAKGGDLYFLDPNPNGVPLADLALSSDSAFAEMREQRRKLSESDPMGNRKAICQLEDNMNARVSKLALDVLKSDFDGIDPKPLGIALELLNPRQDKTVASMIPELRRTKRLPQLKNKAVELKGKLNERVLELAGTALEQGRDDYLDPEPNGVPLALLPLRTDEQFHDKEAERATLRLKDVAKNASAIGQLEAQLNQRVRELAEAQQQSDLEGVDPTPRGIPIMLLEPHDDVRMAGLIKDVRVLKKDSVRNAAKITAQQRLMNDRALELATAALDGDRGYLDPNPGGVPLYVLPLDTDPAFHDMEVARAVGKRSAYPDPRAMAQLEDKLKTRSEELAAAQLKRDVEGLDQAPLGVPLTLLKPHKDSTIEAMLPELRRLAKDPSANAAKLKQLRAAANERNYELAEAFLAKDRPTYIEAAPEGLPLHLLPLSSDEEFKQLEAKKLFLQAAEAEGAGLDARDLAKLEEQLRERAHEVARQQLRKDRGYLDPFPEGVPLDVLPLETDRTFHQLEAKRAEAKALNANTAASDLEDQLNARAHELAVAQKQEDLRGLEQNPCGIPLTALEPHQDARYAQLVDDLRGLKASAGDGSGSSNRAAIAAVQQQMNDRAREMAEMVTKNDRRYLHPRPENVPLHRVPLDTDAAFHALEVERATLKLADPKKNQHRIGELEDQLNNRSHALASQVKATDYQGLLQAPRGIPIQLLNLHNDPKFSSLLEEKEHVAKTRSAEAVAPVVQSLNACAEEAAEKLLQGDRGYLDREPEGVPLSQLPLDKDSTFNEFEVQRAVLKAKDPEQNASTISDIEDQLNARAHELASVILARDRQSYLDPQPEGVLLAELPLDTDSKFHVMEIERAKLKARDPVVNAARIEELEGSLNVRAVDLARKQLEEDLQGLDREPEGYPLKYLRPHHDAAFAAAVPSLRAAKRKAAANPAKVREVQATLNARAHAMARERIAADRAKMDPEPQGVPLALLPLEEDAKFRQAEKEMRAQEAAADKRNAAAAEEAIARMNERARVLAKDYLRQSRDFLDQEPEGIPLSDVPLGHDATFRNMEGARLRLLAGGASPSSSEVQAICDRLNERAHELAKEEKAKGRSFLRDTSSDIPRELLALDDDRAFVAKEKELRSVLRSNGGVAGPTSAPALCRELQIRADEVGEAQLKGGRGKYLDAQPAGVDLCDIPLEEDAVFHTTEVKRAVLLATNPQDKKDEVAALEEKLNARANELGRQIAVSGRSFLPPEIYGIPIDELPLDTDSKFKKLERQRRAHKRTPTMKKEVLADEEELRVRANELANEVIGQDLETLKATYRGIPKEELGLHADEEFRELAKKRRRCRGKGRVEATQMAAIEDDMDRRACEIADDVIENERAFLDAEPEGMFLGDVPLDSDTVFQQLELEYRRRSKDPRTTKLNKEVLRELGEEMNRRSHTLAREEFARRREFMKQEPEGIPLWELGLDEDPEFKQAEITRYRNTRTATPDENVRAETAKRMDERAGELARTLLAADRAFLDPEPEGVALELLPLDSDKAFSDLARERRRHKKALKSGAGEPEVRAVEERMNTRTHEMAKDFLEAERAFLTREPEGVPLEDLPLNSDAPFRAMEKERLRLKREPVVNASPISAKEAELENRAEVIARELLRKERAFLEPEPMGVPLEELPLNRDPILNQVERKRRALRENPKRNHEGIRACEEQMADRIGEIATAFVEKQRSFLDQVPEGVPLRYLPLGSDRDFHEKELLLRKMLQRPEKNKAELAELQKKMNDRVHAMAKELVLKGRAFLNPEPLGVPIADVPLNGDEDFRKMEEQRRALKEAGRNPAHIKSIEDKLNERAEMLAQKLLDTERAFMDPAPLGIPLRDLPLNNDARLRTIERTRRQLRKEDAERNAADISVLECGMDGRAYELADELLANDRDYLHPEPCGVPLRDLPLHADQDFHHMELEHFRGKKKGKVNLAPLEGKLNERLMELAANFIKKDRAFLDQEPEGIPLERLPLDTDPVFHSLELDRRQLRRGDDNAKSVREIEQRMNSRIHELALEIRGWQDNEFHEANRHVAEAWPRVCELYPESRGESIEVTTYDPSDVVSAPQDAGYIAPFLSAMARHSVLIKRLIATKEPPVNAPYTFVFFDPNSNPVYVDIDDRIPCTANRAPKFVQSPSHSWYPLLVEKAYAKFVGGYEQLDNCTPLETLRDLTGRPVTHTPFDVKLAEAANLGDSGSVEFWQGVSDDLGRGDVIVCTSSDTAPDGIHPRCSYALLGVIVTLAGSTNPSDVVIKLENSYCCDEPYYSGPLCHGDINWNVELQQVCRYDPERTDVLYLPLPTFLRNFSSIQTCHINCGDRLTAGGCWDSRTSGGNPKYTSFRNNPIYLLQNSSSRPATVLVELRHDAPQFIDPDGLHHYPQSGIVLMEPTLTASPPTPLVTNSTAKFLQKGIMLDSREMCSIMEVPPSTTCWLIPYTAKAGQHGSFHLSVYPGFAKVSLTPMHFCGLSRTPTNATVTLSPGEEGRRVDFTVSAACEVHVLLHQEKVSDSHPTGKGDVVADDDVVMVAFNDQAMKITSSGDATNAREHSLAFRADKPGYYSLLLTSPNPPVSGDCPCTISIFTPKRVTVKFVAPPVGARPLQQSRFPTLSKNGKKQGIPARRLQAPSSSRSPRRGESLPPLRNACSSPGEPAAASRSTPASLQRQLVVK</sequence>
<dbReference type="PROSITE" id="PS50203">
    <property type="entry name" value="CALPAIN_CAT"/>
    <property type="match status" value="3"/>
</dbReference>
<comment type="similarity">
    <text evidence="1">Belongs to the peptidase C2 family.</text>
</comment>
<protein>
    <submittedName>
        <fullName evidence="10">Putative calpain-like cysteine peptidase putativecysteine peptidase Clan CA family C2</fullName>
    </submittedName>
</protein>
<dbReference type="Pfam" id="PF01067">
    <property type="entry name" value="Calpain_III"/>
    <property type="match status" value="1"/>
</dbReference>